<evidence type="ECO:0000313" key="4">
    <source>
        <dbReference type="EMBL" id="OLY84345.1"/>
    </source>
</evidence>
<dbReference type="OrthoDB" id="196547at2759"/>
<dbReference type="STRING" id="133383.A0A1R0H590"/>
<dbReference type="InterPro" id="IPR016137">
    <property type="entry name" value="RGS"/>
</dbReference>
<evidence type="ECO:0000259" key="3">
    <source>
        <dbReference type="PROSITE" id="PS50132"/>
    </source>
</evidence>
<reference evidence="4 5" key="1">
    <citation type="journal article" date="2016" name="Mol. Biol. Evol.">
        <title>Genome-Wide Survey of Gut Fungi (Harpellales) Reveals the First Horizontally Transferred Ubiquitin Gene from a Mosquito Host.</title>
        <authorList>
            <person name="Wang Y."/>
            <person name="White M.M."/>
            <person name="Kvist S."/>
            <person name="Moncalvo J.M."/>
        </authorList>
    </citation>
    <scope>NUCLEOTIDE SEQUENCE [LARGE SCALE GENOMIC DNA]</scope>
    <source>
        <strain evidence="4 5">ALG-7-W6</strain>
    </source>
</reference>
<dbReference type="Gene3D" id="1.10.167.10">
    <property type="entry name" value="Regulator of G-protein Signalling 4, domain 2"/>
    <property type="match status" value="1"/>
</dbReference>
<sequence length="427" mass="49144">MYALFSVWTFVPNHVSVIFTAWIWLFIFMFISHYFAVIYPLGKLRKFFVAATRDDFDDPSDRINSRSVSKSIGSSRFEFSLNDKRREFLSILDSPSMFKSLSLCANQHLCSPFILFLEEYQALKRRVMEEFATNIDLASYYREHLIPVTRNDQSAGHPNIHVFGKRDQNHSYNSISSPNNLRGSPQYLKSSLVSFNSSVSSINKDHFGILIDTSPLSDENSEGKKRFRSNSHNSNRKINSNILINPAKYFDRRGLNPDPTSHPNHLSPSTESKRSTDPSTTNKYIQLDLIKNRILINTPISVSISEAVQMMYPSSEVFPSTPVPHELRQLFISFFNVFVDPDSELVVDIHMSIVDEITQLIHNDEISLGIFDDAREEVLELLYFGVFPRYLQENKSKAKVVLTPGNFLTRAYKRFLIKRRLNKLSGK</sequence>
<dbReference type="InterPro" id="IPR036305">
    <property type="entry name" value="RGS_sf"/>
</dbReference>
<proteinExistence type="predicted"/>
<feature type="compositionally biased region" description="Polar residues" evidence="1">
    <location>
        <begin position="258"/>
        <end position="270"/>
    </location>
</feature>
<feature type="transmembrane region" description="Helical" evidence="2">
    <location>
        <begin position="15"/>
        <end position="37"/>
    </location>
</feature>
<evidence type="ECO:0000256" key="1">
    <source>
        <dbReference type="SAM" id="MobiDB-lite"/>
    </source>
</evidence>
<feature type="domain" description="RGS" evidence="3">
    <location>
        <begin position="328"/>
        <end position="394"/>
    </location>
</feature>
<name>A0A1R0H590_9FUNG</name>
<dbReference type="PROSITE" id="PS50132">
    <property type="entry name" value="RGS"/>
    <property type="match status" value="1"/>
</dbReference>
<keyword evidence="2" id="KW-1133">Transmembrane helix</keyword>
<keyword evidence="2" id="KW-0472">Membrane</keyword>
<feature type="region of interest" description="Disordered" evidence="1">
    <location>
        <begin position="213"/>
        <end position="238"/>
    </location>
</feature>
<evidence type="ECO:0000313" key="5">
    <source>
        <dbReference type="Proteomes" id="UP000187455"/>
    </source>
</evidence>
<feature type="region of interest" description="Disordered" evidence="1">
    <location>
        <begin position="252"/>
        <end position="280"/>
    </location>
</feature>
<organism evidence="4 5">
    <name type="scientific">Smittium mucronatum</name>
    <dbReference type="NCBI Taxonomy" id="133383"/>
    <lineage>
        <taxon>Eukaryota</taxon>
        <taxon>Fungi</taxon>
        <taxon>Fungi incertae sedis</taxon>
        <taxon>Zoopagomycota</taxon>
        <taxon>Kickxellomycotina</taxon>
        <taxon>Harpellomycetes</taxon>
        <taxon>Harpellales</taxon>
        <taxon>Legeriomycetaceae</taxon>
        <taxon>Smittium</taxon>
    </lineage>
</organism>
<dbReference type="SUPFAM" id="SSF48097">
    <property type="entry name" value="Regulator of G-protein signaling, RGS"/>
    <property type="match status" value="1"/>
</dbReference>
<dbReference type="Proteomes" id="UP000187455">
    <property type="component" value="Unassembled WGS sequence"/>
</dbReference>
<dbReference type="EMBL" id="LSSL01000534">
    <property type="protein sequence ID" value="OLY84345.1"/>
    <property type="molecule type" value="Genomic_DNA"/>
</dbReference>
<keyword evidence="2" id="KW-0812">Transmembrane</keyword>
<dbReference type="AlphaFoldDB" id="A0A1R0H590"/>
<gene>
    <name evidence="4" type="ORF">AYI68_g1490</name>
</gene>
<comment type="caution">
    <text evidence="4">The sequence shown here is derived from an EMBL/GenBank/DDBJ whole genome shotgun (WGS) entry which is preliminary data.</text>
</comment>
<accession>A0A1R0H590</accession>
<dbReference type="InterPro" id="IPR044926">
    <property type="entry name" value="RGS_subdomain_2"/>
</dbReference>
<keyword evidence="5" id="KW-1185">Reference proteome</keyword>
<protein>
    <recommendedName>
        <fullName evidence="3">RGS domain-containing protein</fullName>
    </recommendedName>
</protein>
<evidence type="ECO:0000256" key="2">
    <source>
        <dbReference type="SAM" id="Phobius"/>
    </source>
</evidence>